<dbReference type="InterPro" id="IPR058524">
    <property type="entry name" value="DUF8211"/>
</dbReference>
<sequence length="70" mass="8111">MASGRTKHVLSKRLGISYNETFHAHDANSGMKLGNKHMYRKAFSTRLYVHKPIKYLKYKQARVAPNANDY</sequence>
<dbReference type="AlphaFoldDB" id="A0A2N0PD19"/>
<feature type="non-terminal residue" evidence="2">
    <location>
        <position position="70"/>
    </location>
</feature>
<evidence type="ECO:0000259" key="1">
    <source>
        <dbReference type="Pfam" id="PF26638"/>
    </source>
</evidence>
<dbReference type="Pfam" id="PF26638">
    <property type="entry name" value="DUF8211"/>
    <property type="match status" value="1"/>
</dbReference>
<gene>
    <name evidence="2" type="ORF">RhiirA5_362041</name>
</gene>
<name>A0A2N0PD19_9GLOM</name>
<proteinExistence type="predicted"/>
<accession>A0A2N0PD19</accession>
<dbReference type="EMBL" id="LLXJ01000966">
    <property type="protein sequence ID" value="PKC04717.1"/>
    <property type="molecule type" value="Genomic_DNA"/>
</dbReference>
<organism evidence="2 3">
    <name type="scientific">Rhizophagus irregularis</name>
    <dbReference type="NCBI Taxonomy" id="588596"/>
    <lineage>
        <taxon>Eukaryota</taxon>
        <taxon>Fungi</taxon>
        <taxon>Fungi incertae sedis</taxon>
        <taxon>Mucoromycota</taxon>
        <taxon>Glomeromycotina</taxon>
        <taxon>Glomeromycetes</taxon>
        <taxon>Glomerales</taxon>
        <taxon>Glomeraceae</taxon>
        <taxon>Rhizophagus</taxon>
    </lineage>
</organism>
<dbReference type="Proteomes" id="UP000232722">
    <property type="component" value="Unassembled WGS sequence"/>
</dbReference>
<feature type="domain" description="DUF8211" evidence="1">
    <location>
        <begin position="3"/>
        <end position="44"/>
    </location>
</feature>
<reference evidence="2 3" key="2">
    <citation type="submission" date="2017-09" db="EMBL/GenBank/DDBJ databases">
        <title>Extensive intraspecific genome diversity in a model arbuscular mycorrhizal fungus.</title>
        <authorList>
            <person name="Chen E.C."/>
            <person name="Morin E."/>
            <person name="Beaudet D."/>
            <person name="Noel J."/>
            <person name="Ndikumana S."/>
            <person name="Charron P."/>
            <person name="St-Onge C."/>
            <person name="Giorgi J."/>
            <person name="Grigoriev I.V."/>
            <person name="Roux C."/>
            <person name="Martin F.M."/>
            <person name="Corradi N."/>
        </authorList>
    </citation>
    <scope>NUCLEOTIDE SEQUENCE [LARGE SCALE GENOMIC DNA]</scope>
    <source>
        <strain evidence="2 3">A5</strain>
    </source>
</reference>
<protein>
    <recommendedName>
        <fullName evidence="1">DUF8211 domain-containing protein</fullName>
    </recommendedName>
</protein>
<dbReference type="VEuPathDB" id="FungiDB:RhiirA1_542473"/>
<comment type="caution">
    <text evidence="2">The sequence shown here is derived from an EMBL/GenBank/DDBJ whole genome shotgun (WGS) entry which is preliminary data.</text>
</comment>
<reference evidence="2 3" key="1">
    <citation type="submission" date="2016-04" db="EMBL/GenBank/DDBJ databases">
        <title>Genome analyses suggest a sexual origin of heterokaryosis in a supposedly ancient asexual fungus.</title>
        <authorList>
            <person name="Ropars J."/>
            <person name="Sedzielewska K."/>
            <person name="Noel J."/>
            <person name="Charron P."/>
            <person name="Farinelli L."/>
            <person name="Marton T."/>
            <person name="Kruger M."/>
            <person name="Pelin A."/>
            <person name="Brachmann A."/>
            <person name="Corradi N."/>
        </authorList>
    </citation>
    <scope>NUCLEOTIDE SEQUENCE [LARGE SCALE GENOMIC DNA]</scope>
    <source>
        <strain evidence="2 3">A5</strain>
    </source>
</reference>
<evidence type="ECO:0000313" key="2">
    <source>
        <dbReference type="EMBL" id="PKC04717.1"/>
    </source>
</evidence>
<evidence type="ECO:0000313" key="3">
    <source>
        <dbReference type="Proteomes" id="UP000232722"/>
    </source>
</evidence>